<keyword evidence="5 7" id="KW-0949">S-adenosyl-L-methionine</keyword>
<dbReference type="AlphaFoldDB" id="A0A9J6CCS9"/>
<dbReference type="PIRSF" id="PIRSF005461">
    <property type="entry name" value="23S_rRNA_mtase"/>
    <property type="match status" value="1"/>
</dbReference>
<dbReference type="Pfam" id="PF01728">
    <property type="entry name" value="FtsJ"/>
    <property type="match status" value="1"/>
</dbReference>
<evidence type="ECO:0000313" key="10">
    <source>
        <dbReference type="Proteomes" id="UP001107558"/>
    </source>
</evidence>
<comment type="similarity">
    <text evidence="1">Belongs to the class I-like SAM-binding methyltransferase superfamily. RNA methyltransferase RlmE family.</text>
</comment>
<keyword evidence="10" id="KW-1185">Reference proteome</keyword>
<dbReference type="HAMAP" id="MF_01547">
    <property type="entry name" value="RNA_methyltr_E"/>
    <property type="match status" value="1"/>
</dbReference>
<gene>
    <name evidence="9" type="ORF">PVAND_009115</name>
</gene>
<dbReference type="Gene3D" id="3.40.50.150">
    <property type="entry name" value="Vaccinia Virus protein VP39"/>
    <property type="match status" value="1"/>
</dbReference>
<evidence type="ECO:0000256" key="6">
    <source>
        <dbReference type="ARBA" id="ARBA00041184"/>
    </source>
</evidence>
<evidence type="ECO:0000256" key="5">
    <source>
        <dbReference type="ARBA" id="ARBA00022691"/>
    </source>
</evidence>
<dbReference type="InterPro" id="IPR029063">
    <property type="entry name" value="SAM-dependent_MTases_sf"/>
</dbReference>
<dbReference type="PANTHER" id="PTHR10920:SF18">
    <property type="entry name" value="RRNA METHYLTRANSFERASE 2, MITOCHONDRIAL"/>
    <property type="match status" value="1"/>
</dbReference>
<evidence type="ECO:0000256" key="1">
    <source>
        <dbReference type="ARBA" id="ARBA00009258"/>
    </source>
</evidence>
<dbReference type="EMBL" id="JADBJN010000001">
    <property type="protein sequence ID" value="KAG5679555.1"/>
    <property type="molecule type" value="Genomic_DNA"/>
</dbReference>
<evidence type="ECO:0000256" key="3">
    <source>
        <dbReference type="ARBA" id="ARBA00022603"/>
    </source>
</evidence>
<keyword evidence="4" id="KW-0808">Transferase</keyword>
<dbReference type="InterPro" id="IPR002877">
    <property type="entry name" value="RNA_MeTrfase_FtsJ_dom"/>
</dbReference>
<dbReference type="GO" id="GO:0005739">
    <property type="term" value="C:mitochondrion"/>
    <property type="evidence" value="ECO:0007669"/>
    <property type="project" value="TreeGrafter"/>
</dbReference>
<dbReference type="Proteomes" id="UP001107558">
    <property type="component" value="Chromosome 1"/>
</dbReference>
<dbReference type="SUPFAM" id="SSF53335">
    <property type="entry name" value="S-adenosyl-L-methionine-dependent methyltransferases"/>
    <property type="match status" value="1"/>
</dbReference>
<dbReference type="PANTHER" id="PTHR10920">
    <property type="entry name" value="RIBOSOMAL RNA METHYLTRANSFERASE"/>
    <property type="match status" value="1"/>
</dbReference>
<reference evidence="9" key="1">
    <citation type="submission" date="2021-03" db="EMBL/GenBank/DDBJ databases">
        <title>Chromosome level genome of the anhydrobiotic midge Polypedilum vanderplanki.</title>
        <authorList>
            <person name="Yoshida Y."/>
            <person name="Kikawada T."/>
            <person name="Gusev O."/>
        </authorList>
    </citation>
    <scope>NUCLEOTIDE SEQUENCE</scope>
    <source>
        <strain evidence="9">NIAS01</strain>
        <tissue evidence="9">Whole body or cell culture</tissue>
    </source>
</reference>
<sequence>MQKQILLILRNYSKIPYTLKGRKKASQEWLVRQFKDPYVEKAKKENFRCRSSFKLLEINEKHKILTYGCTVLDIGCAPGSWSQVCIRAVNSDGFDKTKPKGIVIGLDRLPIYPLEGVTFFGNTDFTTNEAKMKILKTLNGAKVNCVLSDMAPNATGIRSLDQEQIMNLAHEVFNFAKEVSAEKASLLVKVWDNGEVGKFVNMLREHYETCKHVKPNASRSDSAELFILAKGFKGLQKIKHHM</sequence>
<evidence type="ECO:0000256" key="2">
    <source>
        <dbReference type="ARBA" id="ARBA00022552"/>
    </source>
</evidence>
<name>A0A9J6CCS9_POLVA</name>
<dbReference type="OrthoDB" id="20105at2759"/>
<proteinExistence type="inferred from homology"/>
<keyword evidence="2" id="KW-0698">rRNA processing</keyword>
<evidence type="ECO:0000313" key="9">
    <source>
        <dbReference type="EMBL" id="KAG5679555.1"/>
    </source>
</evidence>
<comment type="caution">
    <text evidence="9">The sequence shown here is derived from an EMBL/GenBank/DDBJ whole genome shotgun (WGS) entry which is preliminary data.</text>
</comment>
<feature type="active site" description="Proton acceptor" evidence="7">
    <location>
        <position position="189"/>
    </location>
</feature>
<dbReference type="GO" id="GO:0008650">
    <property type="term" value="F:rRNA (uridine-2'-O-)-methyltransferase activity"/>
    <property type="evidence" value="ECO:0007669"/>
    <property type="project" value="TreeGrafter"/>
</dbReference>
<protein>
    <recommendedName>
        <fullName evidence="6">rRNA methyltransferase 2, mitochondrial</fullName>
    </recommendedName>
</protein>
<dbReference type="InterPro" id="IPR050082">
    <property type="entry name" value="RNA_methyltr_RlmE"/>
</dbReference>
<accession>A0A9J6CCS9</accession>
<evidence type="ECO:0000259" key="8">
    <source>
        <dbReference type="Pfam" id="PF01728"/>
    </source>
</evidence>
<keyword evidence="3" id="KW-0489">Methyltransferase</keyword>
<evidence type="ECO:0000256" key="4">
    <source>
        <dbReference type="ARBA" id="ARBA00022679"/>
    </source>
</evidence>
<organism evidence="9 10">
    <name type="scientific">Polypedilum vanderplanki</name>
    <name type="common">Sleeping chironomid midge</name>
    <dbReference type="NCBI Taxonomy" id="319348"/>
    <lineage>
        <taxon>Eukaryota</taxon>
        <taxon>Metazoa</taxon>
        <taxon>Ecdysozoa</taxon>
        <taxon>Arthropoda</taxon>
        <taxon>Hexapoda</taxon>
        <taxon>Insecta</taxon>
        <taxon>Pterygota</taxon>
        <taxon>Neoptera</taxon>
        <taxon>Endopterygota</taxon>
        <taxon>Diptera</taxon>
        <taxon>Nematocera</taxon>
        <taxon>Chironomoidea</taxon>
        <taxon>Chironomidae</taxon>
        <taxon>Chironominae</taxon>
        <taxon>Polypedilum</taxon>
        <taxon>Polypedilum</taxon>
    </lineage>
</organism>
<dbReference type="InterPro" id="IPR015507">
    <property type="entry name" value="rRNA-MeTfrase_E"/>
</dbReference>
<evidence type="ECO:0000256" key="7">
    <source>
        <dbReference type="PIRSR" id="PIRSR005461-1"/>
    </source>
</evidence>
<feature type="domain" description="Ribosomal RNA methyltransferase FtsJ" evidence="8">
    <location>
        <begin position="47"/>
        <end position="232"/>
    </location>
</feature>